<name>A0A2V2A4P2_PSYIM</name>
<dbReference type="PANTHER" id="PTHR30592">
    <property type="entry name" value="FORMATE DEHYDROGENASE"/>
    <property type="match status" value="1"/>
</dbReference>
<dbReference type="InterPro" id="IPR016193">
    <property type="entry name" value="Cytidine_deaminase-like"/>
</dbReference>
<gene>
    <name evidence="3" type="primary">fdhD</name>
    <name evidence="4" type="ORF">C8D84_103151</name>
</gene>
<evidence type="ECO:0000256" key="3">
    <source>
        <dbReference type="HAMAP-Rule" id="MF_00187"/>
    </source>
</evidence>
<evidence type="ECO:0000313" key="4">
    <source>
        <dbReference type="EMBL" id="PWK14127.1"/>
    </source>
</evidence>
<dbReference type="Pfam" id="PF02634">
    <property type="entry name" value="FdhD-NarQ"/>
    <property type="match status" value="1"/>
</dbReference>
<comment type="caution">
    <text evidence="4">The sequence shown here is derived from an EMBL/GenBank/DDBJ whole genome shotgun (WGS) entry which is preliminary data.</text>
</comment>
<proteinExistence type="inferred from homology"/>
<dbReference type="HAMAP" id="MF_00187">
    <property type="entry name" value="FdhD"/>
    <property type="match status" value="1"/>
</dbReference>
<feature type="active site" description="Cysteine persulfide intermediate" evidence="3">
    <location>
        <position position="211"/>
    </location>
</feature>
<evidence type="ECO:0000256" key="1">
    <source>
        <dbReference type="ARBA" id="ARBA00022490"/>
    </source>
</evidence>
<keyword evidence="2 3" id="KW-0501">Molybdenum cofactor biosynthesis</keyword>
<reference evidence="4 5" key="1">
    <citation type="submission" date="2018-05" db="EMBL/GenBank/DDBJ databases">
        <title>Genomic Encyclopedia of Type Strains, Phase IV (KMG-IV): sequencing the most valuable type-strain genomes for metagenomic binning, comparative biology and taxonomic classification.</title>
        <authorList>
            <person name="Goeker M."/>
        </authorList>
    </citation>
    <scope>NUCLEOTIDE SEQUENCE [LARGE SCALE GENOMIC DNA]</scope>
    <source>
        <strain evidence="4 5">DSM 7229</strain>
    </source>
</reference>
<dbReference type="Gene3D" id="3.40.140.10">
    <property type="entry name" value="Cytidine Deaminase, domain 2"/>
    <property type="match status" value="1"/>
</dbReference>
<feature type="binding site" evidence="3">
    <location>
        <begin position="350"/>
        <end position="355"/>
    </location>
    <ligand>
        <name>Mo-bis(molybdopterin guanine dinucleotide)</name>
        <dbReference type="ChEBI" id="CHEBI:60539"/>
    </ligand>
</feature>
<dbReference type="SUPFAM" id="SSF53927">
    <property type="entry name" value="Cytidine deaminase-like"/>
    <property type="match status" value="1"/>
</dbReference>
<dbReference type="GO" id="GO:0006777">
    <property type="term" value="P:Mo-molybdopterin cofactor biosynthetic process"/>
    <property type="evidence" value="ECO:0007669"/>
    <property type="project" value="UniProtKB-UniRule"/>
</dbReference>
<sequence length="365" mass="41135">MIAQSDTETDAKYSDNFSVNTLTDKTSETLKSSATPLARNHWAQKHHYPTDKYNSNNIIETRVAKTNIAQTPMQQISIDCQSASLAVEAAVAIVINGIHYAVLMASPHQLEYLAVGFLFSEGLIQHSHELLDWEVTQLNDIENYQQFTQDSFIKKRFIRDATDESLESAAFEQSLSSLQDYDIYVVELVLNQRCHQRIQAQKRQLAGRTGCGMCGITGLTQALPDLSIYRQNRQKADTPSLDCLLAIRQQVDAMQHTHQLTGAVHAAATMYNQQLYLFEDVGRHNALDKLIGWQLRNKIEISCVLMTSRLSIELIQKSIRGRIPWLVGMSAPTSTAVRVAERYGLGLAGFLRDNRVTYYSNYSNL</sequence>
<dbReference type="GO" id="GO:0016783">
    <property type="term" value="F:sulfurtransferase activity"/>
    <property type="evidence" value="ECO:0007669"/>
    <property type="project" value="InterPro"/>
</dbReference>
<keyword evidence="1 3" id="KW-0963">Cytoplasm</keyword>
<organism evidence="4 5">
    <name type="scientific">Psychrobacter immobilis</name>
    <dbReference type="NCBI Taxonomy" id="498"/>
    <lineage>
        <taxon>Bacteria</taxon>
        <taxon>Pseudomonadati</taxon>
        <taxon>Pseudomonadota</taxon>
        <taxon>Gammaproteobacteria</taxon>
        <taxon>Moraxellales</taxon>
        <taxon>Moraxellaceae</taxon>
        <taxon>Psychrobacter</taxon>
    </lineage>
</organism>
<keyword evidence="5" id="KW-1185">Reference proteome</keyword>
<dbReference type="Gene3D" id="3.10.20.10">
    <property type="match status" value="1"/>
</dbReference>
<accession>A0A2V2A4P2</accession>
<comment type="function">
    <text evidence="3">Required for formate dehydrogenase (FDH) activity. Acts as a sulfur carrier protein that transfers sulfur from IscS to the molybdenum cofactor prior to its insertion into FDH.</text>
</comment>
<dbReference type="PANTHER" id="PTHR30592:SF1">
    <property type="entry name" value="SULFUR CARRIER PROTEIN FDHD"/>
    <property type="match status" value="1"/>
</dbReference>
<comment type="subcellular location">
    <subcellularLocation>
        <location evidence="3">Cytoplasm</location>
    </subcellularLocation>
</comment>
<protein>
    <recommendedName>
        <fullName evidence="3">Sulfur carrier protein FdhD</fullName>
    </recommendedName>
</protein>
<dbReference type="InterPro" id="IPR003786">
    <property type="entry name" value="FdhD"/>
</dbReference>
<dbReference type="RefSeq" id="WP_109590295.1">
    <property type="nucleotide sequence ID" value="NZ_CAJGZY010000003.1"/>
</dbReference>
<evidence type="ECO:0000256" key="2">
    <source>
        <dbReference type="ARBA" id="ARBA00023150"/>
    </source>
</evidence>
<dbReference type="GO" id="GO:0097163">
    <property type="term" value="F:sulfur carrier activity"/>
    <property type="evidence" value="ECO:0007669"/>
    <property type="project" value="UniProtKB-UniRule"/>
</dbReference>
<dbReference type="GO" id="GO:0005737">
    <property type="term" value="C:cytoplasm"/>
    <property type="evidence" value="ECO:0007669"/>
    <property type="project" value="UniProtKB-SubCell"/>
</dbReference>
<dbReference type="Proteomes" id="UP000245655">
    <property type="component" value="Unassembled WGS sequence"/>
</dbReference>
<dbReference type="AlphaFoldDB" id="A0A2V2A4P2"/>
<dbReference type="EMBL" id="QGGM01000003">
    <property type="protein sequence ID" value="PWK14127.1"/>
    <property type="molecule type" value="Genomic_DNA"/>
</dbReference>
<comment type="similarity">
    <text evidence="3">Belongs to the FdhD family.</text>
</comment>
<evidence type="ECO:0000313" key="5">
    <source>
        <dbReference type="Proteomes" id="UP000245655"/>
    </source>
</evidence>
<dbReference type="GeneID" id="60254600"/>